<feature type="domain" description="HipA-like C-terminal" evidence="4">
    <location>
        <begin position="62"/>
        <end position="306"/>
    </location>
</feature>
<comment type="similarity">
    <text evidence="1">Belongs to the HipA Ser/Thr kinase family.</text>
</comment>
<dbReference type="PANTHER" id="PTHR37419:SF1">
    <property type="entry name" value="SERINE_THREONINE-PROTEIN KINASE TOXIN HIPA"/>
    <property type="match status" value="1"/>
</dbReference>
<keyword evidence="2" id="KW-0808">Transferase</keyword>
<sequence length="344" mass="39115">MPLPTINVCPSTLRPGFTTYSPLAEANLFGSRGRKISHVLPFGPPGKNTALTRAYNEKRKHISISGVQEKYSLRQEKNTLVLTDTAGTHILKPVPNERLELLEDLPANEHLSMQIAKQVFGINTAECGIIFFDDGSTAYLTRRFDYKPNGKDKYQLEDFATLMGKSPEREGVNFKYNASYLDIANLIKQYTVATPVVLLEFFRLLVINYLIGNGDAHLKNFSLMETSQGDYILSPAYDLLCTRLHLDDHHLGLHNGLYEEDYNEATYYDVGMYTGESFIVFAGKVGIPIPLARQVIDKIIHKTVDALVLVERGFLSEEGKRRYREILEQRKRLLAYDPETRKFR</sequence>
<organism evidence="5 6">
    <name type="scientific">Chitinophaga qingshengii</name>
    <dbReference type="NCBI Taxonomy" id="1569794"/>
    <lineage>
        <taxon>Bacteria</taxon>
        <taxon>Pseudomonadati</taxon>
        <taxon>Bacteroidota</taxon>
        <taxon>Chitinophagia</taxon>
        <taxon>Chitinophagales</taxon>
        <taxon>Chitinophagaceae</taxon>
        <taxon>Chitinophaga</taxon>
    </lineage>
</organism>
<comment type="caution">
    <text evidence="5">The sequence shown here is derived from an EMBL/GenBank/DDBJ whole genome shotgun (WGS) entry which is preliminary data.</text>
</comment>
<reference evidence="5 6" key="1">
    <citation type="submission" date="2020-09" db="EMBL/GenBank/DDBJ databases">
        <title>Genome sequences of type strains of Chitinophaga qingshengii and Chitinophaga varians.</title>
        <authorList>
            <person name="Kittiwongwattana C."/>
        </authorList>
    </citation>
    <scope>NUCLEOTIDE SEQUENCE [LARGE SCALE GENOMIC DNA]</scope>
    <source>
        <strain evidence="5 6">JCM 30026</strain>
    </source>
</reference>
<keyword evidence="3" id="KW-0418">Kinase</keyword>
<dbReference type="InterPro" id="IPR052028">
    <property type="entry name" value="HipA_Ser/Thr_kinase"/>
</dbReference>
<name>A0ABR7TLY1_9BACT</name>
<dbReference type="PANTHER" id="PTHR37419">
    <property type="entry name" value="SERINE/THREONINE-PROTEIN KINASE TOXIN HIPA"/>
    <property type="match status" value="1"/>
</dbReference>
<evidence type="ECO:0000256" key="3">
    <source>
        <dbReference type="ARBA" id="ARBA00022777"/>
    </source>
</evidence>
<gene>
    <name evidence="5" type="ORF">ICL07_13985</name>
</gene>
<dbReference type="InterPro" id="IPR012893">
    <property type="entry name" value="HipA-like_C"/>
</dbReference>
<dbReference type="Gene3D" id="1.10.1070.20">
    <property type="match status" value="1"/>
</dbReference>
<proteinExistence type="inferred from homology"/>
<dbReference type="Pfam" id="PF07804">
    <property type="entry name" value="HipA_C"/>
    <property type="match status" value="1"/>
</dbReference>
<dbReference type="RefSeq" id="WP_188088513.1">
    <property type="nucleotide sequence ID" value="NZ_JACVFC010000001.1"/>
</dbReference>
<evidence type="ECO:0000256" key="1">
    <source>
        <dbReference type="ARBA" id="ARBA00010164"/>
    </source>
</evidence>
<dbReference type="EMBL" id="JACVFC010000001">
    <property type="protein sequence ID" value="MBC9931493.1"/>
    <property type="molecule type" value="Genomic_DNA"/>
</dbReference>
<evidence type="ECO:0000259" key="4">
    <source>
        <dbReference type="Pfam" id="PF07804"/>
    </source>
</evidence>
<keyword evidence="6" id="KW-1185">Reference proteome</keyword>
<evidence type="ECO:0000256" key="2">
    <source>
        <dbReference type="ARBA" id="ARBA00022679"/>
    </source>
</evidence>
<evidence type="ECO:0000313" key="6">
    <source>
        <dbReference type="Proteomes" id="UP000659124"/>
    </source>
</evidence>
<evidence type="ECO:0000313" key="5">
    <source>
        <dbReference type="EMBL" id="MBC9931493.1"/>
    </source>
</evidence>
<dbReference type="Proteomes" id="UP000659124">
    <property type="component" value="Unassembled WGS sequence"/>
</dbReference>
<accession>A0ABR7TLY1</accession>
<protein>
    <submittedName>
        <fullName evidence="5">HipA domain-containing protein</fullName>
    </submittedName>
</protein>